<dbReference type="PANTHER" id="PTHR31321:SF57">
    <property type="entry name" value="PECTINESTERASE 53-RELATED"/>
    <property type="match status" value="1"/>
</dbReference>
<comment type="pathway">
    <text evidence="5">Glycan metabolism; pectin degradation; 2-dehydro-3-deoxy-D-gluconate from pectin: step 1/5.</text>
</comment>
<evidence type="ECO:0000259" key="6">
    <source>
        <dbReference type="Pfam" id="PF01095"/>
    </source>
</evidence>
<proteinExistence type="inferred from homology"/>
<dbReference type="InterPro" id="IPR011050">
    <property type="entry name" value="Pectin_lyase_fold/virulence"/>
</dbReference>
<accession>A0A419W5B4</accession>
<feature type="active site" evidence="4">
    <location>
        <position position="179"/>
    </location>
</feature>
<feature type="domain" description="Pectinesterase catalytic" evidence="6">
    <location>
        <begin position="29"/>
        <end position="308"/>
    </location>
</feature>
<feature type="signal peptide" evidence="5">
    <location>
        <begin position="1"/>
        <end position="23"/>
    </location>
</feature>
<protein>
    <recommendedName>
        <fullName evidence="5">Pectinesterase</fullName>
        <ecNumber evidence="5">3.1.1.11</ecNumber>
    </recommendedName>
</protein>
<dbReference type="PROSITE" id="PS00503">
    <property type="entry name" value="PECTINESTERASE_2"/>
    <property type="match status" value="1"/>
</dbReference>
<comment type="catalytic activity">
    <reaction evidence="5">
        <text>[(1-&gt;4)-alpha-D-galacturonosyl methyl ester](n) + n H2O = [(1-&gt;4)-alpha-D-galacturonosyl](n) + n methanol + n H(+)</text>
        <dbReference type="Rhea" id="RHEA:22380"/>
        <dbReference type="Rhea" id="RHEA-COMP:14570"/>
        <dbReference type="Rhea" id="RHEA-COMP:14573"/>
        <dbReference type="ChEBI" id="CHEBI:15377"/>
        <dbReference type="ChEBI" id="CHEBI:15378"/>
        <dbReference type="ChEBI" id="CHEBI:17790"/>
        <dbReference type="ChEBI" id="CHEBI:140522"/>
        <dbReference type="ChEBI" id="CHEBI:140523"/>
        <dbReference type="EC" id="3.1.1.11"/>
    </reaction>
</comment>
<dbReference type="EMBL" id="RAPN01000001">
    <property type="protein sequence ID" value="RKD90637.1"/>
    <property type="molecule type" value="Genomic_DNA"/>
</dbReference>
<comment type="caution">
    <text evidence="7">The sequence shown here is derived from an EMBL/GenBank/DDBJ whole genome shotgun (WGS) entry which is preliminary data.</text>
</comment>
<dbReference type="PANTHER" id="PTHR31321">
    <property type="entry name" value="ACYL-COA THIOESTER HYDROLASE YBHC-RELATED"/>
    <property type="match status" value="1"/>
</dbReference>
<dbReference type="InterPro" id="IPR000070">
    <property type="entry name" value="Pectinesterase_cat"/>
</dbReference>
<evidence type="ECO:0000313" key="8">
    <source>
        <dbReference type="Proteomes" id="UP000283387"/>
    </source>
</evidence>
<reference evidence="7 8" key="1">
    <citation type="submission" date="2018-09" db="EMBL/GenBank/DDBJ databases">
        <title>Genomic Encyclopedia of Archaeal and Bacterial Type Strains, Phase II (KMG-II): from individual species to whole genera.</title>
        <authorList>
            <person name="Goeker M."/>
        </authorList>
    </citation>
    <scope>NUCLEOTIDE SEQUENCE [LARGE SCALE GENOMIC DNA]</scope>
    <source>
        <strain evidence="7 8">DSM 27148</strain>
    </source>
</reference>
<keyword evidence="3 5" id="KW-0063">Aspartyl esterase</keyword>
<dbReference type="GO" id="GO:0009279">
    <property type="term" value="C:cell outer membrane"/>
    <property type="evidence" value="ECO:0007669"/>
    <property type="project" value="TreeGrafter"/>
</dbReference>
<evidence type="ECO:0000256" key="1">
    <source>
        <dbReference type="ARBA" id="ARBA00008891"/>
    </source>
</evidence>
<evidence type="ECO:0000256" key="5">
    <source>
        <dbReference type="RuleBase" id="RU000589"/>
    </source>
</evidence>
<dbReference type="AlphaFoldDB" id="A0A419W5B4"/>
<gene>
    <name evidence="7" type="ORF">BC643_0978</name>
</gene>
<sequence length="326" mass="36015">MNKINAVLIAVCFCLMAMPQVFASGKKQMVVALDGSGDYTSIQEAVTACGAFPSETKEIFIKDGTYHEKVLIDSFQTNLTLVGESREHTIITNDDHAGQPGIGTFNSYTVKITADHVTIQNLTIENSAGEVGQAVALHVEGDYFKAVNCNILGDQDTIYAAGQKSRQYFADCYISGTTDFIFGASTAVFDDCTIHSKKNSYITAASTPQGNVYGYLFRNCKLTADPEVTEVYLGRPWRDYAKVVFIACEMGGHIRPEGWHNWSKPEREKTSFYAEYGNTGKGADISERVSWSHQLSKKKAKKYTLKTIFSSCSEWNLDGPKSDKNE</sequence>
<dbReference type="Gene3D" id="2.160.20.10">
    <property type="entry name" value="Single-stranded right-handed beta-helix, Pectin lyase-like"/>
    <property type="match status" value="1"/>
</dbReference>
<dbReference type="InterPro" id="IPR033131">
    <property type="entry name" value="Pectinesterase_Asp_AS"/>
</dbReference>
<dbReference type="SUPFAM" id="SSF51126">
    <property type="entry name" value="Pectin lyase-like"/>
    <property type="match status" value="1"/>
</dbReference>
<organism evidence="7 8">
    <name type="scientific">Mangrovibacterium diazotrophicum</name>
    <dbReference type="NCBI Taxonomy" id="1261403"/>
    <lineage>
        <taxon>Bacteria</taxon>
        <taxon>Pseudomonadati</taxon>
        <taxon>Bacteroidota</taxon>
        <taxon>Bacteroidia</taxon>
        <taxon>Marinilabiliales</taxon>
        <taxon>Prolixibacteraceae</taxon>
        <taxon>Mangrovibacterium</taxon>
    </lineage>
</organism>
<evidence type="ECO:0000256" key="4">
    <source>
        <dbReference type="PROSITE-ProRule" id="PRU10040"/>
    </source>
</evidence>
<dbReference type="GO" id="GO:0042545">
    <property type="term" value="P:cell wall modification"/>
    <property type="evidence" value="ECO:0007669"/>
    <property type="project" value="UniProtKB-UniRule"/>
</dbReference>
<keyword evidence="8" id="KW-1185">Reference proteome</keyword>
<dbReference type="Proteomes" id="UP000283387">
    <property type="component" value="Unassembled WGS sequence"/>
</dbReference>
<evidence type="ECO:0000313" key="7">
    <source>
        <dbReference type="EMBL" id="RKD90637.1"/>
    </source>
</evidence>
<keyword evidence="5" id="KW-0732">Signal</keyword>
<dbReference type="InterPro" id="IPR012334">
    <property type="entry name" value="Pectin_lyas_fold"/>
</dbReference>
<dbReference type="EC" id="3.1.1.11" evidence="5"/>
<dbReference type="GO" id="GO:0045490">
    <property type="term" value="P:pectin catabolic process"/>
    <property type="evidence" value="ECO:0007669"/>
    <property type="project" value="UniProtKB-UniRule"/>
</dbReference>
<evidence type="ECO:0000256" key="2">
    <source>
        <dbReference type="ARBA" id="ARBA00022801"/>
    </source>
</evidence>
<evidence type="ECO:0000256" key="3">
    <source>
        <dbReference type="ARBA" id="ARBA00023085"/>
    </source>
</evidence>
<feature type="chain" id="PRO_5018822449" description="Pectinesterase" evidence="5">
    <location>
        <begin position="24"/>
        <end position="326"/>
    </location>
</feature>
<dbReference type="GO" id="GO:0030599">
    <property type="term" value="F:pectinesterase activity"/>
    <property type="evidence" value="ECO:0007669"/>
    <property type="project" value="UniProtKB-UniRule"/>
</dbReference>
<name>A0A419W5B4_9BACT</name>
<dbReference type="UniPathway" id="UPA00545">
    <property type="reaction ID" value="UER00823"/>
</dbReference>
<comment type="similarity">
    <text evidence="1">Belongs to the pectinesterase family.</text>
</comment>
<dbReference type="RefSeq" id="WP_120272026.1">
    <property type="nucleotide sequence ID" value="NZ_RAPN01000001.1"/>
</dbReference>
<dbReference type="OrthoDB" id="9804686at2"/>
<dbReference type="Pfam" id="PF01095">
    <property type="entry name" value="Pectinesterase"/>
    <property type="match status" value="1"/>
</dbReference>
<keyword evidence="2 5" id="KW-0378">Hydrolase</keyword>